<dbReference type="GO" id="GO:0032259">
    <property type="term" value="P:methylation"/>
    <property type="evidence" value="ECO:0007669"/>
    <property type="project" value="UniProtKB-KW"/>
</dbReference>
<dbReference type="EMBL" id="SSMQ01000009">
    <property type="protein sequence ID" value="TKD09800.1"/>
    <property type="molecule type" value="Genomic_DNA"/>
</dbReference>
<dbReference type="AlphaFoldDB" id="A0A4U1JF24"/>
<accession>A0A4U1JF24</accession>
<dbReference type="Pfam" id="PF13489">
    <property type="entry name" value="Methyltransf_23"/>
    <property type="match status" value="1"/>
</dbReference>
<reference evidence="1 2" key="1">
    <citation type="submission" date="2019-04" db="EMBL/GenBank/DDBJ databases">
        <authorList>
            <person name="Li Y."/>
            <person name="Wang J."/>
        </authorList>
    </citation>
    <scope>NUCLEOTIDE SEQUENCE [LARGE SCALE GENOMIC DNA]</scope>
    <source>
        <strain evidence="1 2">DSM 14668</strain>
    </source>
</reference>
<comment type="caution">
    <text evidence="1">The sequence shown here is derived from an EMBL/GenBank/DDBJ whole genome shotgun (WGS) entry which is preliminary data.</text>
</comment>
<evidence type="ECO:0000313" key="1">
    <source>
        <dbReference type="EMBL" id="TKD09800.1"/>
    </source>
</evidence>
<evidence type="ECO:0000313" key="2">
    <source>
        <dbReference type="Proteomes" id="UP000309215"/>
    </source>
</evidence>
<dbReference type="RefSeq" id="WP_136929023.1">
    <property type="nucleotide sequence ID" value="NZ_SSMQ01000009.1"/>
</dbReference>
<keyword evidence="1" id="KW-0489">Methyltransferase</keyword>
<organism evidence="1 2">
    <name type="scientific">Polyangium fumosum</name>
    <dbReference type="NCBI Taxonomy" id="889272"/>
    <lineage>
        <taxon>Bacteria</taxon>
        <taxon>Pseudomonadati</taxon>
        <taxon>Myxococcota</taxon>
        <taxon>Polyangia</taxon>
        <taxon>Polyangiales</taxon>
        <taxon>Polyangiaceae</taxon>
        <taxon>Polyangium</taxon>
    </lineage>
</organism>
<keyword evidence="1" id="KW-0808">Transferase</keyword>
<dbReference type="OrthoDB" id="9831192at2"/>
<name>A0A4U1JF24_9BACT</name>
<dbReference type="SUPFAM" id="SSF53335">
    <property type="entry name" value="S-adenosyl-L-methionine-dependent methyltransferases"/>
    <property type="match status" value="1"/>
</dbReference>
<gene>
    <name evidence="1" type="ORF">E8A74_11620</name>
</gene>
<dbReference type="Gene3D" id="3.40.50.150">
    <property type="entry name" value="Vaccinia Virus protein VP39"/>
    <property type="match status" value="1"/>
</dbReference>
<proteinExistence type="predicted"/>
<dbReference type="Proteomes" id="UP000309215">
    <property type="component" value="Unassembled WGS sequence"/>
</dbReference>
<keyword evidence="2" id="KW-1185">Reference proteome</keyword>
<dbReference type="GO" id="GO:0008168">
    <property type="term" value="F:methyltransferase activity"/>
    <property type="evidence" value="ECO:0007669"/>
    <property type="project" value="UniProtKB-KW"/>
</dbReference>
<protein>
    <submittedName>
        <fullName evidence="1">Class I SAM-dependent methyltransferase</fullName>
    </submittedName>
</protein>
<dbReference type="InterPro" id="IPR029063">
    <property type="entry name" value="SAM-dependent_MTases_sf"/>
</dbReference>
<sequence length="172" mass="19529">MNHPALQTIRVSEGPRWELEAFHRSPSYRMDLVALFTMLDELPFRSMLDIGSGAGLVVREARGRHPGRRIDGVERSDFGAGAAARRLRRRYDVMTAVHALNHVPHLDRAAAKMAERLTAGGHVVIVNPNPAFTWIGVEYLDPRTLDSVMEPHGLRRLRRLEYGNELLVYRKN</sequence>